<keyword evidence="2" id="KW-0326">Glycosidase</keyword>
<dbReference type="GO" id="GO:0005975">
    <property type="term" value="P:carbohydrate metabolic process"/>
    <property type="evidence" value="ECO:0007669"/>
    <property type="project" value="InterPro"/>
</dbReference>
<keyword evidence="1" id="KW-0378">Hydrolase</keyword>
<dbReference type="Gene3D" id="3.20.20.80">
    <property type="entry name" value="Glycosidases"/>
    <property type="match status" value="1"/>
</dbReference>
<organism evidence="4 5">
    <name type="scientific">Raineyella fluvialis</name>
    <dbReference type="NCBI Taxonomy" id="2662261"/>
    <lineage>
        <taxon>Bacteria</taxon>
        <taxon>Bacillati</taxon>
        <taxon>Actinomycetota</taxon>
        <taxon>Actinomycetes</taxon>
        <taxon>Propionibacteriales</taxon>
        <taxon>Propionibacteriaceae</taxon>
        <taxon>Raineyella</taxon>
    </lineage>
</organism>
<reference evidence="4 5" key="1">
    <citation type="submission" date="2019-10" db="EMBL/GenBank/DDBJ databases">
        <title>Genomic analysis of Raineyella sp. CBA3103.</title>
        <authorList>
            <person name="Roh S.W."/>
        </authorList>
    </citation>
    <scope>NUCLEOTIDE SEQUENCE [LARGE SCALE GENOMIC DNA]</scope>
    <source>
        <strain evidence="4 5">CBA3103</strain>
    </source>
</reference>
<dbReference type="SMART" id="SM00642">
    <property type="entry name" value="Aamy"/>
    <property type="match status" value="1"/>
</dbReference>
<keyword evidence="5" id="KW-1185">Reference proteome</keyword>
<evidence type="ECO:0000256" key="2">
    <source>
        <dbReference type="ARBA" id="ARBA00023295"/>
    </source>
</evidence>
<dbReference type="SUPFAM" id="SSF51445">
    <property type="entry name" value="(Trans)glycosidases"/>
    <property type="match status" value="1"/>
</dbReference>
<dbReference type="KEGG" id="rain:Rai3103_03810"/>
<protein>
    <submittedName>
        <fullName evidence="4">DUF3459 domain-containing protein</fullName>
    </submittedName>
</protein>
<accession>A0A5Q2FBY7</accession>
<dbReference type="InterPro" id="IPR006047">
    <property type="entry name" value="GH13_cat_dom"/>
</dbReference>
<dbReference type="CDD" id="cd11354">
    <property type="entry name" value="AmyAc_bac_CMD_like"/>
    <property type="match status" value="1"/>
</dbReference>
<dbReference type="RefSeq" id="WP_153571461.1">
    <property type="nucleotide sequence ID" value="NZ_CP045725.1"/>
</dbReference>
<dbReference type="Pfam" id="PF00128">
    <property type="entry name" value="Alpha-amylase"/>
    <property type="match status" value="2"/>
</dbReference>
<dbReference type="AlphaFoldDB" id="A0A5Q2FBY7"/>
<evidence type="ECO:0000259" key="3">
    <source>
        <dbReference type="SMART" id="SM00642"/>
    </source>
</evidence>
<gene>
    <name evidence="4" type="ORF">Rai3103_03810</name>
</gene>
<proteinExistence type="predicted"/>
<evidence type="ECO:0000313" key="4">
    <source>
        <dbReference type="EMBL" id="QGF22934.1"/>
    </source>
</evidence>
<dbReference type="Proteomes" id="UP000386847">
    <property type="component" value="Chromosome"/>
</dbReference>
<sequence length="430" mass="47951">MTVSQPAWVDYSVWWHCYPLGFTDAERRRVAGDPVTHRLEHLVGWLDYLVSLGCNGLLLGPVFASVSHGYDTLDHYRVDARLGDEADLRRLVDEAHRRGIRVVLDGVFNHVAREHPAVARAEAAGPGTPDGSWVQWVDGYVRCFEGHLDMPELDLSTPAVRDHIVGVMEHWLAFGIDGWRLDAAYAPGPDAWAPITARVRADFPEAWLLGEVIHGDVADFVRRSGVHSLTQYELWKAIWSSLNDTNFWELAHALERHRAFLATFVPQTFIGNHDVTRIRSMLNDDRHLGHAVVLLMVLPGIPSIYYGDEQGFVGTKEDRPGGDDQIRPAMPPRPENLSLLGRPILAQHQALIALRRRHPWLVRADIAVVAVTNETIVIECSSESGGAHHEIAIALNVDDAPRPMPSGTVIAHSAEDLMEIEAHGWAVLER</sequence>
<feature type="domain" description="Glycosyl hydrolase family 13 catalytic" evidence="3">
    <location>
        <begin position="16"/>
        <end position="355"/>
    </location>
</feature>
<dbReference type="PANTHER" id="PTHR10357">
    <property type="entry name" value="ALPHA-AMYLASE FAMILY MEMBER"/>
    <property type="match status" value="1"/>
</dbReference>
<dbReference type="GO" id="GO:0016798">
    <property type="term" value="F:hydrolase activity, acting on glycosyl bonds"/>
    <property type="evidence" value="ECO:0007669"/>
    <property type="project" value="UniProtKB-KW"/>
</dbReference>
<dbReference type="InterPro" id="IPR017853">
    <property type="entry name" value="GH"/>
</dbReference>
<evidence type="ECO:0000256" key="1">
    <source>
        <dbReference type="ARBA" id="ARBA00022801"/>
    </source>
</evidence>
<name>A0A5Q2FBY7_9ACTN</name>
<dbReference type="PANTHER" id="PTHR10357:SF210">
    <property type="entry name" value="MALTODEXTRIN GLUCOSIDASE"/>
    <property type="match status" value="1"/>
</dbReference>
<evidence type="ECO:0000313" key="5">
    <source>
        <dbReference type="Proteomes" id="UP000386847"/>
    </source>
</evidence>
<dbReference type="EMBL" id="CP045725">
    <property type="protein sequence ID" value="QGF22934.1"/>
    <property type="molecule type" value="Genomic_DNA"/>
</dbReference>